<dbReference type="Proteomes" id="UP000176774">
    <property type="component" value="Unassembled WGS sequence"/>
</dbReference>
<name>A0A1G2IG90_9BACT</name>
<evidence type="ECO:0000313" key="2">
    <source>
        <dbReference type="EMBL" id="OGZ73744.1"/>
    </source>
</evidence>
<keyword evidence="1" id="KW-0472">Membrane</keyword>
<accession>A0A1G2IG90</accession>
<organism evidence="2 3">
    <name type="scientific">Candidatus Staskawiczbacteria bacterium RIFCSPLOWO2_01_FULL_38_12b</name>
    <dbReference type="NCBI Taxonomy" id="1802214"/>
    <lineage>
        <taxon>Bacteria</taxon>
        <taxon>Candidatus Staskawicziibacteriota</taxon>
    </lineage>
</organism>
<proteinExistence type="predicted"/>
<gene>
    <name evidence="2" type="ORF">A2908_02920</name>
</gene>
<dbReference type="EMBL" id="MHPA01000008">
    <property type="protein sequence ID" value="OGZ73744.1"/>
    <property type="molecule type" value="Genomic_DNA"/>
</dbReference>
<keyword evidence="1" id="KW-0812">Transmembrane</keyword>
<dbReference type="STRING" id="1802214.A2908_02920"/>
<feature type="transmembrane region" description="Helical" evidence="1">
    <location>
        <begin position="29"/>
        <end position="53"/>
    </location>
</feature>
<evidence type="ECO:0000256" key="1">
    <source>
        <dbReference type="SAM" id="Phobius"/>
    </source>
</evidence>
<reference evidence="2 3" key="1">
    <citation type="journal article" date="2016" name="Nat. Commun.">
        <title>Thousands of microbial genomes shed light on interconnected biogeochemical processes in an aquifer system.</title>
        <authorList>
            <person name="Anantharaman K."/>
            <person name="Brown C.T."/>
            <person name="Hug L.A."/>
            <person name="Sharon I."/>
            <person name="Castelle C.J."/>
            <person name="Probst A.J."/>
            <person name="Thomas B.C."/>
            <person name="Singh A."/>
            <person name="Wilkins M.J."/>
            <person name="Karaoz U."/>
            <person name="Brodie E.L."/>
            <person name="Williams K.H."/>
            <person name="Hubbard S.S."/>
            <person name="Banfield J.F."/>
        </authorList>
    </citation>
    <scope>NUCLEOTIDE SEQUENCE [LARGE SCALE GENOMIC DNA]</scope>
</reference>
<comment type="caution">
    <text evidence="2">The sequence shown here is derived from an EMBL/GenBank/DDBJ whole genome shotgun (WGS) entry which is preliminary data.</text>
</comment>
<dbReference type="AlphaFoldDB" id="A0A1G2IG90"/>
<protein>
    <submittedName>
        <fullName evidence="2">Uncharacterized protein</fullName>
    </submittedName>
</protein>
<keyword evidence="1" id="KW-1133">Transmembrane helix</keyword>
<evidence type="ECO:0000313" key="3">
    <source>
        <dbReference type="Proteomes" id="UP000176774"/>
    </source>
</evidence>
<sequence length="62" mass="6764">MEEKNSKPIQGQAEPKKNRVLFSNIISKILGISGVVLVILIIGLGALLAGHVWNPSWNPFVK</sequence>